<dbReference type="Gene3D" id="3.30.565.10">
    <property type="entry name" value="Histidine kinase-like ATPase, C-terminal domain"/>
    <property type="match status" value="1"/>
</dbReference>
<dbReference type="GO" id="GO:0000155">
    <property type="term" value="F:phosphorelay sensor kinase activity"/>
    <property type="evidence" value="ECO:0007669"/>
    <property type="project" value="InterPro"/>
</dbReference>
<feature type="domain" description="Histidine kinase" evidence="12">
    <location>
        <begin position="141"/>
        <end position="353"/>
    </location>
</feature>
<dbReference type="RefSeq" id="WP_164550319.1">
    <property type="nucleotide sequence ID" value="NZ_JBHTMH010000001.1"/>
</dbReference>
<dbReference type="SUPFAM" id="SSF158472">
    <property type="entry name" value="HAMP domain-like"/>
    <property type="match status" value="1"/>
</dbReference>
<evidence type="ECO:0000256" key="11">
    <source>
        <dbReference type="SAM" id="Phobius"/>
    </source>
</evidence>
<dbReference type="SMART" id="SM00388">
    <property type="entry name" value="HisKA"/>
    <property type="match status" value="1"/>
</dbReference>
<dbReference type="CDD" id="cd00082">
    <property type="entry name" value="HisKA"/>
    <property type="match status" value="1"/>
</dbReference>
<dbReference type="SMART" id="SM00304">
    <property type="entry name" value="HAMP"/>
    <property type="match status" value="1"/>
</dbReference>
<evidence type="ECO:0000256" key="7">
    <source>
        <dbReference type="ARBA" id="ARBA00022777"/>
    </source>
</evidence>
<evidence type="ECO:0000313" key="14">
    <source>
        <dbReference type="EMBL" id="VDS04479.1"/>
    </source>
</evidence>
<keyword evidence="5 14" id="KW-0808">Transferase</keyword>
<dbReference type="InterPro" id="IPR003594">
    <property type="entry name" value="HATPase_dom"/>
</dbReference>
<dbReference type="Gene3D" id="1.10.287.130">
    <property type="match status" value="1"/>
</dbReference>
<dbReference type="Pfam" id="PF02518">
    <property type="entry name" value="HATPase_c"/>
    <property type="match status" value="1"/>
</dbReference>
<keyword evidence="10 11" id="KW-0472">Membrane</keyword>
<dbReference type="PROSITE" id="PS50109">
    <property type="entry name" value="HIS_KIN"/>
    <property type="match status" value="1"/>
</dbReference>
<evidence type="ECO:0000256" key="3">
    <source>
        <dbReference type="ARBA" id="ARBA00012438"/>
    </source>
</evidence>
<dbReference type="EMBL" id="UZWD01000023">
    <property type="protein sequence ID" value="VDS04479.1"/>
    <property type="molecule type" value="Genomic_DNA"/>
</dbReference>
<dbReference type="InterPro" id="IPR005467">
    <property type="entry name" value="His_kinase_dom"/>
</dbReference>
<feature type="transmembrane region" description="Helical" evidence="11">
    <location>
        <begin position="56"/>
        <end position="77"/>
    </location>
</feature>
<feature type="transmembrane region" description="Helical" evidence="11">
    <location>
        <begin position="12"/>
        <end position="34"/>
    </location>
</feature>
<dbReference type="Pfam" id="PF00512">
    <property type="entry name" value="HisKA"/>
    <property type="match status" value="1"/>
</dbReference>
<reference evidence="14 15" key="1">
    <citation type="submission" date="2018-12" db="EMBL/GenBank/DDBJ databases">
        <authorList>
            <person name="Criscuolo A."/>
        </authorList>
    </citation>
    <scope>NUCLEOTIDE SEQUENCE [LARGE SCALE GENOMIC DNA]</scope>
    <source>
        <strain evidence="14">ACIP1116281</strain>
    </source>
</reference>
<comment type="catalytic activity">
    <reaction evidence="1">
        <text>ATP + protein L-histidine = ADP + protein N-phospho-L-histidine.</text>
        <dbReference type="EC" id="2.7.13.3"/>
    </reaction>
</comment>
<evidence type="ECO:0000256" key="9">
    <source>
        <dbReference type="ARBA" id="ARBA00023012"/>
    </source>
</evidence>
<evidence type="ECO:0000256" key="1">
    <source>
        <dbReference type="ARBA" id="ARBA00000085"/>
    </source>
</evidence>
<dbReference type="InterPro" id="IPR003661">
    <property type="entry name" value="HisK_dim/P_dom"/>
</dbReference>
<evidence type="ECO:0000256" key="2">
    <source>
        <dbReference type="ARBA" id="ARBA00004370"/>
    </source>
</evidence>
<dbReference type="PANTHER" id="PTHR45436:SF5">
    <property type="entry name" value="SENSOR HISTIDINE KINASE TRCS"/>
    <property type="match status" value="1"/>
</dbReference>
<dbReference type="SMART" id="SM00387">
    <property type="entry name" value="HATPase_c"/>
    <property type="match status" value="1"/>
</dbReference>
<dbReference type="PROSITE" id="PS50885">
    <property type="entry name" value="HAMP"/>
    <property type="match status" value="1"/>
</dbReference>
<keyword evidence="15" id="KW-1185">Reference proteome</keyword>
<dbReference type="Proteomes" id="UP000268844">
    <property type="component" value="Unassembled WGS sequence"/>
</dbReference>
<organism evidence="14 15">
    <name type="scientific">Devosia equisanguinis</name>
    <dbReference type="NCBI Taxonomy" id="2490941"/>
    <lineage>
        <taxon>Bacteria</taxon>
        <taxon>Pseudomonadati</taxon>
        <taxon>Pseudomonadota</taxon>
        <taxon>Alphaproteobacteria</taxon>
        <taxon>Hyphomicrobiales</taxon>
        <taxon>Devosiaceae</taxon>
        <taxon>Devosia</taxon>
    </lineage>
</organism>
<accession>A0A3S4GH96</accession>
<dbReference type="InterPro" id="IPR004358">
    <property type="entry name" value="Sig_transdc_His_kin-like_C"/>
</dbReference>
<gene>
    <name evidence="14" type="primary">baeS</name>
    <name evidence="14" type="ORF">DEVEQU_01616</name>
</gene>
<sequence length="355" mass="37811">MAKPVSTALQIGLVAVALATAVALVAYFSFPAYFEMAQMLFPQASETDALWSWLDWGYLLLTLLIALPLGAIGGAWLSRRIVVPLLEVARAIRAVAAGDLTARANPSIQGFGESARLVADFNAMAERLERAEAELRFSNSAAAHELRTPLTILKGRLQGVADGVFALDDDLIDLLIAQVDGMTRIVEDLRTLGLFNAGSLELSVTNVDLALIARDVTDLSAEALQARSMTLSLDLRSSPVLADAARFRQVLLALIDNAMRYAPGTRLTIATGLEHVTAVLTITDSGPGLTDAALRQGFEPFWRDEESRARDKGGSGLGLSVVRAIVHAHDGQVRLHNAPGGGASVTITLPARIPD</sequence>
<dbReference type="PRINTS" id="PR00344">
    <property type="entry name" value="BCTRLSENSOR"/>
</dbReference>
<dbReference type="PANTHER" id="PTHR45436">
    <property type="entry name" value="SENSOR HISTIDINE KINASE YKOH"/>
    <property type="match status" value="1"/>
</dbReference>
<dbReference type="EC" id="2.7.13.3" evidence="3"/>
<dbReference type="AlphaFoldDB" id="A0A3S4GH96"/>
<evidence type="ECO:0000259" key="13">
    <source>
        <dbReference type="PROSITE" id="PS50885"/>
    </source>
</evidence>
<evidence type="ECO:0000259" key="12">
    <source>
        <dbReference type="PROSITE" id="PS50109"/>
    </source>
</evidence>
<dbReference type="InterPro" id="IPR050428">
    <property type="entry name" value="TCS_sensor_his_kinase"/>
</dbReference>
<evidence type="ECO:0000256" key="5">
    <source>
        <dbReference type="ARBA" id="ARBA00022679"/>
    </source>
</evidence>
<dbReference type="InterPro" id="IPR036097">
    <property type="entry name" value="HisK_dim/P_sf"/>
</dbReference>
<keyword evidence="6 11" id="KW-0812">Transmembrane</keyword>
<dbReference type="SUPFAM" id="SSF47384">
    <property type="entry name" value="Homodimeric domain of signal transducing histidine kinase"/>
    <property type="match status" value="1"/>
</dbReference>
<keyword evidence="8 11" id="KW-1133">Transmembrane helix</keyword>
<dbReference type="Pfam" id="PF00672">
    <property type="entry name" value="HAMP"/>
    <property type="match status" value="1"/>
</dbReference>
<evidence type="ECO:0000256" key="10">
    <source>
        <dbReference type="ARBA" id="ARBA00023136"/>
    </source>
</evidence>
<keyword evidence="7 14" id="KW-0418">Kinase</keyword>
<keyword evidence="4" id="KW-0597">Phosphoprotein</keyword>
<evidence type="ECO:0000256" key="8">
    <source>
        <dbReference type="ARBA" id="ARBA00022989"/>
    </source>
</evidence>
<feature type="domain" description="HAMP" evidence="13">
    <location>
        <begin position="79"/>
        <end position="133"/>
    </location>
</feature>
<dbReference type="InterPro" id="IPR036890">
    <property type="entry name" value="HATPase_C_sf"/>
</dbReference>
<dbReference type="InterPro" id="IPR003660">
    <property type="entry name" value="HAMP_dom"/>
</dbReference>
<dbReference type="GO" id="GO:0005886">
    <property type="term" value="C:plasma membrane"/>
    <property type="evidence" value="ECO:0007669"/>
    <property type="project" value="TreeGrafter"/>
</dbReference>
<proteinExistence type="predicted"/>
<evidence type="ECO:0000313" key="15">
    <source>
        <dbReference type="Proteomes" id="UP000268844"/>
    </source>
</evidence>
<name>A0A3S4GH96_9HYPH</name>
<comment type="subcellular location">
    <subcellularLocation>
        <location evidence="2">Membrane</location>
    </subcellularLocation>
</comment>
<dbReference type="CDD" id="cd00075">
    <property type="entry name" value="HATPase"/>
    <property type="match status" value="1"/>
</dbReference>
<evidence type="ECO:0000256" key="4">
    <source>
        <dbReference type="ARBA" id="ARBA00022553"/>
    </source>
</evidence>
<dbReference type="Gene3D" id="6.10.340.10">
    <property type="match status" value="1"/>
</dbReference>
<dbReference type="SUPFAM" id="SSF55874">
    <property type="entry name" value="ATPase domain of HSP90 chaperone/DNA topoisomerase II/histidine kinase"/>
    <property type="match status" value="1"/>
</dbReference>
<protein>
    <recommendedName>
        <fullName evidence="3">histidine kinase</fullName>
        <ecNumber evidence="3">2.7.13.3</ecNumber>
    </recommendedName>
</protein>
<evidence type="ECO:0000256" key="6">
    <source>
        <dbReference type="ARBA" id="ARBA00022692"/>
    </source>
</evidence>
<keyword evidence="9" id="KW-0902">Two-component regulatory system</keyword>